<comment type="cofactor">
    <cofactor evidence="7">
        <name>Zn(2+)</name>
        <dbReference type="ChEBI" id="CHEBI:29105"/>
    </cofactor>
    <text evidence="7">Binds 2 Zn(2+) ions per subunit.</text>
</comment>
<dbReference type="RefSeq" id="WP_065309007.1">
    <property type="nucleotide sequence ID" value="NZ_LOCQ01000058.1"/>
</dbReference>
<dbReference type="EMBL" id="LOCQ01000058">
    <property type="protein sequence ID" value="OBV38125.1"/>
    <property type="molecule type" value="Genomic_DNA"/>
</dbReference>
<dbReference type="HAMAP" id="MF_01374">
    <property type="entry name" value="Glyoxalase_2"/>
    <property type="match status" value="1"/>
</dbReference>
<comment type="function">
    <text evidence="7">Thiolesterase that catalyzes the hydrolysis of S-D-lactoyl-glutathione to form glutathione and D-lactic acid.</text>
</comment>
<keyword evidence="5 7" id="KW-0378">Hydrolase</keyword>
<dbReference type="STRING" id="1747903.ASR47_100579"/>
<evidence type="ECO:0000256" key="3">
    <source>
        <dbReference type="ARBA" id="ARBA00006759"/>
    </source>
</evidence>
<comment type="catalytic activity">
    <reaction evidence="1 7">
        <text>an S-(2-hydroxyacyl)glutathione + H2O = a 2-hydroxy carboxylate + glutathione + H(+)</text>
        <dbReference type="Rhea" id="RHEA:21864"/>
        <dbReference type="ChEBI" id="CHEBI:15377"/>
        <dbReference type="ChEBI" id="CHEBI:15378"/>
        <dbReference type="ChEBI" id="CHEBI:57925"/>
        <dbReference type="ChEBI" id="CHEBI:58896"/>
        <dbReference type="ChEBI" id="CHEBI:71261"/>
        <dbReference type="EC" id="3.1.2.6"/>
    </reaction>
</comment>
<dbReference type="SMART" id="SM00849">
    <property type="entry name" value="Lactamase_B"/>
    <property type="match status" value="1"/>
</dbReference>
<dbReference type="OrthoDB" id="9802248at2"/>
<feature type="binding site" evidence="7">
    <location>
        <position position="142"/>
    </location>
    <ligand>
        <name>Zn(2+)</name>
        <dbReference type="ChEBI" id="CHEBI:29105"/>
        <label>2</label>
    </ligand>
</feature>
<keyword evidence="6 7" id="KW-0862">Zinc</keyword>
<gene>
    <name evidence="7" type="primary">gloB</name>
    <name evidence="9" type="ORF">ASR47_100579</name>
</gene>
<feature type="binding site" evidence="7">
    <location>
        <position position="180"/>
    </location>
    <ligand>
        <name>Zn(2+)</name>
        <dbReference type="ChEBI" id="CHEBI:29105"/>
        <label>2</label>
    </ligand>
</feature>
<dbReference type="PANTHER" id="PTHR43705">
    <property type="entry name" value="HYDROXYACYLGLUTATHIONE HYDROLASE"/>
    <property type="match status" value="1"/>
</dbReference>
<dbReference type="Gene3D" id="3.60.15.10">
    <property type="entry name" value="Ribonuclease Z/Hydroxyacylglutathione hydrolase-like"/>
    <property type="match status" value="1"/>
</dbReference>
<dbReference type="InterPro" id="IPR036866">
    <property type="entry name" value="RibonucZ/Hydroxyglut_hydro"/>
</dbReference>
<proteinExistence type="inferred from homology"/>
<dbReference type="Pfam" id="PF00753">
    <property type="entry name" value="Lactamase_B"/>
    <property type="match status" value="1"/>
</dbReference>
<dbReference type="InterPro" id="IPR032282">
    <property type="entry name" value="HAGH_C"/>
</dbReference>
<evidence type="ECO:0000313" key="10">
    <source>
        <dbReference type="Proteomes" id="UP000092713"/>
    </source>
</evidence>
<dbReference type="NCBIfam" id="TIGR03413">
    <property type="entry name" value="GSH_gloB"/>
    <property type="match status" value="1"/>
</dbReference>
<organism evidence="9 10">
    <name type="scientific">Janthinobacterium psychrotolerans</name>
    <dbReference type="NCBI Taxonomy" id="1747903"/>
    <lineage>
        <taxon>Bacteria</taxon>
        <taxon>Pseudomonadati</taxon>
        <taxon>Pseudomonadota</taxon>
        <taxon>Betaproteobacteria</taxon>
        <taxon>Burkholderiales</taxon>
        <taxon>Oxalobacteraceae</taxon>
        <taxon>Janthinobacterium</taxon>
    </lineage>
</organism>
<dbReference type="InterPro" id="IPR017782">
    <property type="entry name" value="Hydroxyacylglutathione_Hdrlase"/>
</dbReference>
<reference evidence="9 10" key="1">
    <citation type="submission" date="2016-04" db="EMBL/GenBank/DDBJ databases">
        <title>Draft genome sequence of Janthinobacterium psychrotolerans sp. nov., isolated from freshwater sediments in Denmark.</title>
        <authorList>
            <person name="Gong X."/>
            <person name="Skrivergaard S."/>
            <person name="Korsgaard B.S."/>
            <person name="Schreiber L."/>
            <person name="Marshall I.P."/>
            <person name="Finster K."/>
            <person name="Schramm A."/>
        </authorList>
    </citation>
    <scope>NUCLEOTIDE SEQUENCE [LARGE SCALE GENOMIC DNA]</scope>
    <source>
        <strain evidence="9 10">S3-2</strain>
    </source>
</reference>
<dbReference type="InterPro" id="IPR035680">
    <property type="entry name" value="Clx_II_MBL"/>
</dbReference>
<feature type="domain" description="Metallo-beta-lactamase" evidence="8">
    <location>
        <begin position="19"/>
        <end position="180"/>
    </location>
</feature>
<feature type="binding site" evidence="7">
    <location>
        <position position="62"/>
    </location>
    <ligand>
        <name>Zn(2+)</name>
        <dbReference type="ChEBI" id="CHEBI:29105"/>
        <label>1</label>
    </ligand>
</feature>
<dbReference type="CDD" id="cd07723">
    <property type="entry name" value="hydroxyacylglutathione_hydrolase_MBL-fold"/>
    <property type="match status" value="1"/>
</dbReference>
<evidence type="ECO:0000256" key="7">
    <source>
        <dbReference type="HAMAP-Rule" id="MF_01374"/>
    </source>
</evidence>
<accession>A0A1A7C070</accession>
<comment type="caution">
    <text evidence="9">The sequence shown here is derived from an EMBL/GenBank/DDBJ whole genome shotgun (WGS) entry which is preliminary data.</text>
</comment>
<dbReference type="PANTHER" id="PTHR43705:SF1">
    <property type="entry name" value="HYDROXYACYLGLUTATHIONE HYDROLASE GLOB"/>
    <property type="match status" value="1"/>
</dbReference>
<feature type="binding site" evidence="7">
    <location>
        <position position="118"/>
    </location>
    <ligand>
        <name>Zn(2+)</name>
        <dbReference type="ChEBI" id="CHEBI:29105"/>
        <label>1</label>
    </ligand>
</feature>
<dbReference type="Proteomes" id="UP000092713">
    <property type="component" value="Unassembled WGS sequence"/>
</dbReference>
<evidence type="ECO:0000256" key="5">
    <source>
        <dbReference type="ARBA" id="ARBA00022801"/>
    </source>
</evidence>
<evidence type="ECO:0000256" key="1">
    <source>
        <dbReference type="ARBA" id="ARBA00001623"/>
    </source>
</evidence>
<dbReference type="GO" id="GO:0019243">
    <property type="term" value="P:methylglyoxal catabolic process to D-lactate via S-lactoyl-glutathione"/>
    <property type="evidence" value="ECO:0007669"/>
    <property type="project" value="UniProtKB-UniRule"/>
</dbReference>
<evidence type="ECO:0000256" key="2">
    <source>
        <dbReference type="ARBA" id="ARBA00004963"/>
    </source>
</evidence>
<comment type="similarity">
    <text evidence="3 7">Belongs to the metallo-beta-lactamase superfamily. Glyoxalase II family.</text>
</comment>
<feature type="binding site" evidence="7">
    <location>
        <position position="64"/>
    </location>
    <ligand>
        <name>Zn(2+)</name>
        <dbReference type="ChEBI" id="CHEBI:29105"/>
        <label>2</label>
    </ligand>
</feature>
<keyword evidence="10" id="KW-1185">Reference proteome</keyword>
<sequence length="269" mass="28658">MINSPEHALSVLAVPAFNDNYLWLIHDGKQAAVVDPGGAKPILEALAAHGLSLCAILLTHHHADHTGGVPELLQHFAVPVFGPRNDAITAITEPLAENDVAIVAELGLQLTVIDVPGHTRGHIAYVRQRGGTNGAPWLFSGDTLFAGGCGRLFEGTPGQMADSLGKLAALPDDTLVYCAHEYTLSNLRFASAVEPGNLALQERIAIDTEQRQQGLPTVPSTVGLEKATNPFLRYREPAILTSLKVAGKLGNDASPVEAFAALRMWKNNF</sequence>
<feature type="binding site" evidence="7">
    <location>
        <position position="60"/>
    </location>
    <ligand>
        <name>Zn(2+)</name>
        <dbReference type="ChEBI" id="CHEBI:29105"/>
        <label>1</label>
    </ligand>
</feature>
<name>A0A1A7C070_9BURK</name>
<keyword evidence="4 7" id="KW-0479">Metal-binding</keyword>
<dbReference type="AlphaFoldDB" id="A0A1A7C070"/>
<evidence type="ECO:0000256" key="6">
    <source>
        <dbReference type="ARBA" id="ARBA00022833"/>
    </source>
</evidence>
<comment type="pathway">
    <text evidence="2 7">Secondary metabolite metabolism; methylglyoxal degradation; (R)-lactate from methylglyoxal: step 2/2.</text>
</comment>
<evidence type="ECO:0000313" key="9">
    <source>
        <dbReference type="EMBL" id="OBV38125.1"/>
    </source>
</evidence>
<dbReference type="InterPro" id="IPR001279">
    <property type="entry name" value="Metallo-B-lactamas"/>
</dbReference>
<evidence type="ECO:0000256" key="4">
    <source>
        <dbReference type="ARBA" id="ARBA00022723"/>
    </source>
</evidence>
<feature type="binding site" evidence="7">
    <location>
        <position position="65"/>
    </location>
    <ligand>
        <name>Zn(2+)</name>
        <dbReference type="ChEBI" id="CHEBI:29105"/>
        <label>2</label>
    </ligand>
</feature>
<dbReference type="PIRSF" id="PIRSF005457">
    <property type="entry name" value="Glx"/>
    <property type="match status" value="1"/>
</dbReference>
<dbReference type="SUPFAM" id="SSF56281">
    <property type="entry name" value="Metallo-hydrolase/oxidoreductase"/>
    <property type="match status" value="1"/>
</dbReference>
<feature type="binding site" evidence="7">
    <location>
        <position position="142"/>
    </location>
    <ligand>
        <name>Zn(2+)</name>
        <dbReference type="ChEBI" id="CHEBI:29105"/>
        <label>1</label>
    </ligand>
</feature>
<dbReference type="EC" id="3.1.2.6" evidence="7"/>
<dbReference type="GO" id="GO:0004416">
    <property type="term" value="F:hydroxyacylglutathione hydrolase activity"/>
    <property type="evidence" value="ECO:0007669"/>
    <property type="project" value="UniProtKB-UniRule"/>
</dbReference>
<evidence type="ECO:0000259" key="8">
    <source>
        <dbReference type="SMART" id="SM00849"/>
    </source>
</evidence>
<dbReference type="GO" id="GO:0046872">
    <property type="term" value="F:metal ion binding"/>
    <property type="evidence" value="ECO:0007669"/>
    <property type="project" value="UniProtKB-KW"/>
</dbReference>
<dbReference type="PATRIC" id="fig|1747903.4.peg.1662"/>
<comment type="subunit">
    <text evidence="7">Monomer.</text>
</comment>
<dbReference type="InterPro" id="IPR050110">
    <property type="entry name" value="Glyoxalase_II_hydrolase"/>
</dbReference>
<protein>
    <recommendedName>
        <fullName evidence="7">Hydroxyacylglutathione hydrolase</fullName>
        <ecNumber evidence="7">3.1.2.6</ecNumber>
    </recommendedName>
    <alternativeName>
        <fullName evidence="7">Glyoxalase II</fullName>
        <shortName evidence="7">Glx II</shortName>
    </alternativeName>
</protein>
<dbReference type="Pfam" id="PF16123">
    <property type="entry name" value="HAGH_C"/>
    <property type="match status" value="1"/>
</dbReference>
<dbReference type="UniPathway" id="UPA00619">
    <property type="reaction ID" value="UER00676"/>
</dbReference>